<reference evidence="18" key="2">
    <citation type="submission" date="2020-06" db="EMBL/GenBank/DDBJ databases">
        <title>Helianthus annuus Genome sequencing and assembly Release 2.</title>
        <authorList>
            <person name="Gouzy J."/>
            <person name="Langlade N."/>
            <person name="Munos S."/>
        </authorList>
    </citation>
    <scope>NUCLEOTIDE SEQUENCE</scope>
    <source>
        <tissue evidence="18">Leaves</tissue>
    </source>
</reference>
<comment type="function">
    <text evidence="17">Ubiquitous transcription factor required for a diverse set of processes. It is a component of the CCR4 complex involved in the control of gene expression.</text>
</comment>
<keyword evidence="19" id="KW-1185">Reference proteome</keyword>
<evidence type="ECO:0000256" key="16">
    <source>
        <dbReference type="ARBA" id="ARBA00023242"/>
    </source>
</evidence>
<protein>
    <recommendedName>
        <fullName evidence="7">poly(A)-specific ribonuclease</fullName>
        <ecNumber evidence="7">3.1.13.4</ecNumber>
    </recommendedName>
</protein>
<evidence type="ECO:0000256" key="11">
    <source>
        <dbReference type="ARBA" id="ARBA00022801"/>
    </source>
</evidence>
<dbReference type="GO" id="GO:0046872">
    <property type="term" value="F:metal ion binding"/>
    <property type="evidence" value="ECO:0007669"/>
    <property type="project" value="UniProtKB-KW"/>
</dbReference>
<evidence type="ECO:0000313" key="19">
    <source>
        <dbReference type="Proteomes" id="UP000215914"/>
    </source>
</evidence>
<evidence type="ECO:0000256" key="5">
    <source>
        <dbReference type="ARBA" id="ARBA00008372"/>
    </source>
</evidence>
<dbReference type="InterPro" id="IPR012337">
    <property type="entry name" value="RNaseH-like_sf"/>
</dbReference>
<dbReference type="InterPro" id="IPR006941">
    <property type="entry name" value="RNase_CAF1"/>
</dbReference>
<dbReference type="GO" id="GO:0030015">
    <property type="term" value="C:CCR4-NOT core complex"/>
    <property type="evidence" value="ECO:0000318"/>
    <property type="project" value="GO_Central"/>
</dbReference>
<evidence type="ECO:0000256" key="9">
    <source>
        <dbReference type="ARBA" id="ARBA00022722"/>
    </source>
</evidence>
<dbReference type="OrthoDB" id="1164111at2759"/>
<dbReference type="GO" id="GO:0005634">
    <property type="term" value="C:nucleus"/>
    <property type="evidence" value="ECO:0007669"/>
    <property type="project" value="UniProtKB-SubCell"/>
</dbReference>
<evidence type="ECO:0000313" key="18">
    <source>
        <dbReference type="EMBL" id="KAF5783732.1"/>
    </source>
</evidence>
<gene>
    <name evidence="18" type="ORF">HanXRQr2_Chr11g0511291</name>
</gene>
<keyword evidence="13" id="KW-0694">RNA-binding</keyword>
<dbReference type="PANTHER" id="PTHR10797">
    <property type="entry name" value="CCR4-NOT TRANSCRIPTION COMPLEX SUBUNIT"/>
    <property type="match status" value="1"/>
</dbReference>
<comment type="caution">
    <text evidence="18">The sequence shown here is derived from an EMBL/GenBank/DDBJ whole genome shotgun (WGS) entry which is preliminary data.</text>
</comment>
<evidence type="ECO:0000256" key="4">
    <source>
        <dbReference type="ARBA" id="ARBA00004496"/>
    </source>
</evidence>
<dbReference type="InterPro" id="IPR039637">
    <property type="entry name" value="CNOT7/CNOT8/Pop2"/>
</dbReference>
<dbReference type="GO" id="GO:0004535">
    <property type="term" value="F:poly(A)-specific ribonuclease activity"/>
    <property type="evidence" value="ECO:0000318"/>
    <property type="project" value="GO_Central"/>
</dbReference>
<dbReference type="Gene3D" id="3.30.420.10">
    <property type="entry name" value="Ribonuclease H-like superfamily/Ribonuclease H"/>
    <property type="match status" value="1"/>
</dbReference>
<keyword evidence="8" id="KW-0963">Cytoplasm</keyword>
<evidence type="ECO:0000256" key="6">
    <source>
        <dbReference type="ARBA" id="ARBA00011757"/>
    </source>
</evidence>
<keyword evidence="15" id="KW-0804">Transcription</keyword>
<keyword evidence="11 18" id="KW-0378">Hydrolase</keyword>
<dbReference type="GO" id="GO:0000288">
    <property type="term" value="P:nuclear-transcribed mRNA catabolic process, deadenylation-dependent decay"/>
    <property type="evidence" value="ECO:0000318"/>
    <property type="project" value="GO_Central"/>
</dbReference>
<evidence type="ECO:0000256" key="12">
    <source>
        <dbReference type="ARBA" id="ARBA00022839"/>
    </source>
</evidence>
<evidence type="ECO:0000256" key="10">
    <source>
        <dbReference type="ARBA" id="ARBA00022723"/>
    </source>
</evidence>
<keyword evidence="16" id="KW-0539">Nucleus</keyword>
<evidence type="ECO:0000256" key="2">
    <source>
        <dbReference type="ARBA" id="ARBA00001968"/>
    </source>
</evidence>
<name>A0A9K3HSA4_HELAN</name>
<dbReference type="EC" id="3.1.13.4" evidence="7"/>
<organism evidence="18 19">
    <name type="scientific">Helianthus annuus</name>
    <name type="common">Common sunflower</name>
    <dbReference type="NCBI Taxonomy" id="4232"/>
    <lineage>
        <taxon>Eukaryota</taxon>
        <taxon>Viridiplantae</taxon>
        <taxon>Streptophyta</taxon>
        <taxon>Embryophyta</taxon>
        <taxon>Tracheophyta</taxon>
        <taxon>Spermatophyta</taxon>
        <taxon>Magnoliopsida</taxon>
        <taxon>eudicotyledons</taxon>
        <taxon>Gunneridae</taxon>
        <taxon>Pentapetalae</taxon>
        <taxon>asterids</taxon>
        <taxon>campanulids</taxon>
        <taxon>Asterales</taxon>
        <taxon>Asteraceae</taxon>
        <taxon>Asteroideae</taxon>
        <taxon>Heliantheae alliance</taxon>
        <taxon>Heliantheae</taxon>
        <taxon>Helianthus</taxon>
    </lineage>
</organism>
<comment type="cofactor">
    <cofactor evidence="2">
        <name>a divalent metal cation</name>
        <dbReference type="ChEBI" id="CHEBI:60240"/>
    </cofactor>
</comment>
<dbReference type="GO" id="GO:0000932">
    <property type="term" value="C:P-body"/>
    <property type="evidence" value="ECO:0000318"/>
    <property type="project" value="GO_Central"/>
</dbReference>
<comment type="catalytic activity">
    <reaction evidence="1">
        <text>Exonucleolytic cleavage of poly(A) to 5'-AMP.</text>
        <dbReference type="EC" id="3.1.13.4"/>
    </reaction>
</comment>
<evidence type="ECO:0000256" key="14">
    <source>
        <dbReference type="ARBA" id="ARBA00023015"/>
    </source>
</evidence>
<dbReference type="InterPro" id="IPR036397">
    <property type="entry name" value="RNaseH_sf"/>
</dbReference>
<dbReference type="EMBL" id="MNCJ02000326">
    <property type="protein sequence ID" value="KAF5783732.1"/>
    <property type="molecule type" value="Genomic_DNA"/>
</dbReference>
<comment type="subcellular location">
    <subcellularLocation>
        <location evidence="4">Cytoplasm</location>
    </subcellularLocation>
    <subcellularLocation>
        <location evidence="3">Nucleus</location>
    </subcellularLocation>
</comment>
<dbReference type="Gramene" id="mRNA:HanXRQr2_Chr11g0511291">
    <property type="protein sequence ID" value="CDS:HanXRQr2_Chr11g0511291.1"/>
    <property type="gene ID" value="HanXRQr2_Chr11g0511291"/>
</dbReference>
<keyword evidence="12" id="KW-0269">Exonuclease</keyword>
<evidence type="ECO:0000256" key="13">
    <source>
        <dbReference type="ARBA" id="ARBA00022884"/>
    </source>
</evidence>
<proteinExistence type="inferred from homology"/>
<evidence type="ECO:0000256" key="1">
    <source>
        <dbReference type="ARBA" id="ARBA00001663"/>
    </source>
</evidence>
<comment type="similarity">
    <text evidence="5">Belongs to the CAF1 family.</text>
</comment>
<keyword evidence="14" id="KW-0805">Transcription regulation</keyword>
<dbReference type="Pfam" id="PF04857">
    <property type="entry name" value="CAF1"/>
    <property type="match status" value="1"/>
</dbReference>
<dbReference type="AlphaFoldDB" id="A0A9K3HSA4"/>
<comment type="subunit">
    <text evidence="6">Component of the CCR4-NOT complex, at least composed of CRR4 and CAF1 proteins.</text>
</comment>
<keyword evidence="10" id="KW-0479">Metal-binding</keyword>
<dbReference type="GO" id="GO:0003723">
    <property type="term" value="F:RNA binding"/>
    <property type="evidence" value="ECO:0007669"/>
    <property type="project" value="UniProtKB-KW"/>
</dbReference>
<evidence type="ECO:0000256" key="17">
    <source>
        <dbReference type="ARBA" id="ARBA00025148"/>
    </source>
</evidence>
<accession>A0A9K3HSA4</accession>
<evidence type="ECO:0000256" key="8">
    <source>
        <dbReference type="ARBA" id="ARBA00022490"/>
    </source>
</evidence>
<sequence length="263" mass="30292">MPIVIRSVWSHNLESEFDLINSLINYYPYVSMDTEFPGVVFRSNYQVFHHQNPNECYNLLKLNVDALKLIQVGLTLTDFRGNLPEFGNNKYIWEFNFKDFDPSRDKHASESIDLLKRQGIDFEKNLNEGIRTVKFAEMMMSSGLVFNENVRWVSFHSAYDFGYLVKALTGRVLPDELSGFVEVMKLLFGENVYDVKHIMRYCDGLYGGLDRVAKSLEVERVVGKCHQAGSDSLLTWHVFEKIKERCVGGPEKYAGVLYGLEVV</sequence>
<dbReference type="Proteomes" id="UP000215914">
    <property type="component" value="Unassembled WGS sequence"/>
</dbReference>
<evidence type="ECO:0000256" key="15">
    <source>
        <dbReference type="ARBA" id="ARBA00023163"/>
    </source>
</evidence>
<evidence type="ECO:0000256" key="7">
    <source>
        <dbReference type="ARBA" id="ARBA00012161"/>
    </source>
</evidence>
<evidence type="ECO:0000256" key="3">
    <source>
        <dbReference type="ARBA" id="ARBA00004123"/>
    </source>
</evidence>
<reference evidence="18" key="1">
    <citation type="journal article" date="2017" name="Nature">
        <title>The sunflower genome provides insights into oil metabolism, flowering and Asterid evolution.</title>
        <authorList>
            <person name="Badouin H."/>
            <person name="Gouzy J."/>
            <person name="Grassa C.J."/>
            <person name="Murat F."/>
            <person name="Staton S.E."/>
            <person name="Cottret L."/>
            <person name="Lelandais-Briere C."/>
            <person name="Owens G.L."/>
            <person name="Carrere S."/>
            <person name="Mayjonade B."/>
            <person name="Legrand L."/>
            <person name="Gill N."/>
            <person name="Kane N.C."/>
            <person name="Bowers J.E."/>
            <person name="Hubner S."/>
            <person name="Bellec A."/>
            <person name="Berard A."/>
            <person name="Berges H."/>
            <person name="Blanchet N."/>
            <person name="Boniface M.C."/>
            <person name="Brunel D."/>
            <person name="Catrice O."/>
            <person name="Chaidir N."/>
            <person name="Claudel C."/>
            <person name="Donnadieu C."/>
            <person name="Faraut T."/>
            <person name="Fievet G."/>
            <person name="Helmstetter N."/>
            <person name="King M."/>
            <person name="Knapp S.J."/>
            <person name="Lai Z."/>
            <person name="Le Paslier M.C."/>
            <person name="Lippi Y."/>
            <person name="Lorenzon L."/>
            <person name="Mandel J.R."/>
            <person name="Marage G."/>
            <person name="Marchand G."/>
            <person name="Marquand E."/>
            <person name="Bret-Mestries E."/>
            <person name="Morien E."/>
            <person name="Nambeesan S."/>
            <person name="Nguyen T."/>
            <person name="Pegot-Espagnet P."/>
            <person name="Pouilly N."/>
            <person name="Raftis F."/>
            <person name="Sallet E."/>
            <person name="Schiex T."/>
            <person name="Thomas J."/>
            <person name="Vandecasteele C."/>
            <person name="Vares D."/>
            <person name="Vear F."/>
            <person name="Vautrin S."/>
            <person name="Crespi M."/>
            <person name="Mangin B."/>
            <person name="Burke J.M."/>
            <person name="Salse J."/>
            <person name="Munos S."/>
            <person name="Vincourt P."/>
            <person name="Rieseberg L.H."/>
            <person name="Langlade N.B."/>
        </authorList>
    </citation>
    <scope>NUCLEOTIDE SEQUENCE</scope>
    <source>
        <tissue evidence="18">Leaves</tissue>
    </source>
</reference>
<keyword evidence="9" id="KW-0540">Nuclease</keyword>
<dbReference type="SUPFAM" id="SSF53098">
    <property type="entry name" value="Ribonuclease H-like"/>
    <property type="match status" value="1"/>
</dbReference>